<sequence>MSPKNSNKDKNISDKTLIIDFGTYNTKVGFTLEGAPRLVFLSLVGYEKGSYDPLVAEEVLYSSDPNIKIKFPFKNSPWDWNAVEELLNYIYTELRIDSSLYPVSIVPPYNFTNEDKKRLITTLFEAFQIPKLIVFNENDLILQSSYKNTGIVVDIGYNHSSIVPYQSGYEITPAKMPFHITAKTFFETLFKNLNQELKFEDEKITSIRSVFESVEEIDNIFYVSANYEKEKEIEKITTKPLLLNGKKYELGPEQFQIPELFFKPSLFRINALSIQKIIKFVLDNCPKEIIKDLCENIVLSGAITKIPGMNERITFSLARQFPINYLIYVNSHKKREWSAFMGVEQILSNDYINEFWHLSLSSALKNYCSD</sequence>
<name>A0A0F6PX68_9ZZZZ</name>
<dbReference type="Pfam" id="PF00022">
    <property type="entry name" value="Actin"/>
    <property type="match status" value="1"/>
</dbReference>
<proteinExistence type="predicted"/>
<evidence type="ECO:0000313" key="1">
    <source>
        <dbReference type="EMBL" id="AKC94986.1"/>
    </source>
</evidence>
<dbReference type="Gene3D" id="3.30.420.40">
    <property type="match status" value="2"/>
</dbReference>
<dbReference type="EMBL" id="KP869715">
    <property type="protein sequence ID" value="AKC94986.1"/>
    <property type="molecule type" value="Genomic_DNA"/>
</dbReference>
<organism evidence="1">
    <name type="scientific">uncultured organism</name>
    <dbReference type="NCBI Taxonomy" id="155900"/>
    <lineage>
        <taxon>unclassified sequences</taxon>
        <taxon>environmental samples</taxon>
    </lineage>
</organism>
<dbReference type="InterPro" id="IPR004000">
    <property type="entry name" value="Actin"/>
</dbReference>
<dbReference type="SMART" id="SM00268">
    <property type="entry name" value="ACTIN"/>
    <property type="match status" value="1"/>
</dbReference>
<dbReference type="InterPro" id="IPR043129">
    <property type="entry name" value="ATPase_NBD"/>
</dbReference>
<dbReference type="SUPFAM" id="SSF53067">
    <property type="entry name" value="Actin-like ATPase domain"/>
    <property type="match status" value="2"/>
</dbReference>
<dbReference type="Gene3D" id="3.90.640.10">
    <property type="entry name" value="Actin, Chain A, domain 4"/>
    <property type="match status" value="1"/>
</dbReference>
<reference evidence="1" key="1">
    <citation type="journal article" date="2015" name="Nature">
        <title>Complex archaea that bridge the gap between prokaryotes and eukaryotes.</title>
        <authorList>
            <person name="Spang A."/>
            <person name="Saw J.H."/>
            <person name="Jorgensen S.L."/>
            <person name="Zaremba-Niedzwiedzka K."/>
            <person name="Martijn J."/>
            <person name="Lind A.E."/>
            <person name="van Eijk R."/>
            <person name="Schleper C."/>
            <person name="Guy L."/>
            <person name="Ettema T.J."/>
        </authorList>
    </citation>
    <scope>NUCLEOTIDE SEQUENCE</scope>
</reference>
<dbReference type="AlphaFoldDB" id="A0A0F6PX68"/>
<dbReference type="PANTHER" id="PTHR11937">
    <property type="entry name" value="ACTIN"/>
    <property type="match status" value="1"/>
</dbReference>
<dbReference type="CDD" id="cd10169">
    <property type="entry name" value="ASKHA_NBD_actin-like"/>
    <property type="match status" value="1"/>
</dbReference>
<protein>
    <submittedName>
        <fullName evidence="1">Putative actin-related protein</fullName>
    </submittedName>
</protein>
<dbReference type="SMR" id="A0A0F6PX68"/>
<accession>A0A0F6PX68</accession>